<dbReference type="Pfam" id="PF03724">
    <property type="entry name" value="META"/>
    <property type="match status" value="1"/>
</dbReference>
<dbReference type="InterPro" id="IPR005184">
    <property type="entry name" value="DUF306_Meta_HslJ"/>
</dbReference>
<dbReference type="PROSITE" id="PS51257">
    <property type="entry name" value="PROKAR_LIPOPROTEIN"/>
    <property type="match status" value="1"/>
</dbReference>
<name>A0A2N3PJC1_9HELI</name>
<comment type="caution">
    <text evidence="3">The sequence shown here is derived from an EMBL/GenBank/DDBJ whole genome shotgun (WGS) entry which is preliminary data.</text>
</comment>
<dbReference type="Proteomes" id="UP000233350">
    <property type="component" value="Unassembled WGS sequence"/>
</dbReference>
<reference evidence="3 4" key="1">
    <citation type="submission" date="2016-07" db="EMBL/GenBank/DDBJ databases">
        <title>Detection of Helicobacter winghamensis from caecal content of red fox (Vulpes vulpes).</title>
        <authorList>
            <person name="Zanoni R.G."/>
            <person name="Florio D."/>
            <person name="Caffara M."/>
            <person name="Renzi M."/>
            <person name="Parisi A."/>
            <person name="Pasquali F."/>
            <person name="Manfreda G."/>
        </authorList>
    </citation>
    <scope>NUCLEOTIDE SEQUENCE [LARGE SCALE GENOMIC DNA]</scope>
    <source>
        <strain evidence="3 4">295_13</strain>
    </source>
</reference>
<dbReference type="EMBL" id="MBPK01000032">
    <property type="protein sequence ID" value="PKT81110.1"/>
    <property type="molecule type" value="Genomic_DNA"/>
</dbReference>
<dbReference type="InterPro" id="IPR038670">
    <property type="entry name" value="HslJ-like_sf"/>
</dbReference>
<dbReference type="PANTHER" id="PTHR35535">
    <property type="entry name" value="HEAT SHOCK PROTEIN HSLJ"/>
    <property type="match status" value="1"/>
</dbReference>
<accession>A0A2N3PJC1</accession>
<protein>
    <recommendedName>
        <fullName evidence="2">DUF306 domain-containing protein</fullName>
    </recommendedName>
</protein>
<dbReference type="InterPro" id="IPR053147">
    <property type="entry name" value="Hsp_HslJ-like"/>
</dbReference>
<dbReference type="PANTHER" id="PTHR35535:SF1">
    <property type="entry name" value="HEAT SHOCK PROTEIN HSLJ"/>
    <property type="match status" value="1"/>
</dbReference>
<dbReference type="GeneID" id="97289493"/>
<evidence type="ECO:0000259" key="2">
    <source>
        <dbReference type="Pfam" id="PF03724"/>
    </source>
</evidence>
<gene>
    <name evidence="3" type="ORF">BCM31_04825</name>
</gene>
<feature type="domain" description="DUF306" evidence="2">
    <location>
        <begin position="61"/>
        <end position="147"/>
    </location>
</feature>
<dbReference type="STRING" id="556267.HWAG_00200"/>
<keyword evidence="1" id="KW-0732">Signal</keyword>
<dbReference type="Gene3D" id="2.40.128.270">
    <property type="match status" value="1"/>
</dbReference>
<feature type="chain" id="PRO_5014910899" description="DUF306 domain-containing protein" evidence="1">
    <location>
        <begin position="26"/>
        <end position="175"/>
    </location>
</feature>
<sequence length="175" mass="19839">MRNLAKVGIFFMGMGALMMSGCADSQDKYNIVPNNPQSVKCYNEGTNTARNCDDTDYNKVLESKEWKISAYSYKHAVTPLKSDAESNYSVRFEKGMINGSLGCNNFFGAYSLKEGMLKIENAGMTRKMCDEKTMKNEAMMTEHFLNTQTKILIVKENNEMGKIFFLGKDFYLVLD</sequence>
<evidence type="ECO:0000313" key="4">
    <source>
        <dbReference type="Proteomes" id="UP000233350"/>
    </source>
</evidence>
<evidence type="ECO:0000313" key="3">
    <source>
        <dbReference type="EMBL" id="PKT81110.1"/>
    </source>
</evidence>
<dbReference type="AlphaFoldDB" id="A0A2N3PJC1"/>
<feature type="signal peptide" evidence="1">
    <location>
        <begin position="1"/>
        <end position="25"/>
    </location>
</feature>
<keyword evidence="4" id="KW-1185">Reference proteome</keyword>
<dbReference type="RefSeq" id="WP_050754797.1">
    <property type="nucleotide sequence ID" value="NZ_CABKOI010000021.1"/>
</dbReference>
<proteinExistence type="predicted"/>
<organism evidence="3 4">
    <name type="scientific">Helicobacter winghamensis</name>
    <dbReference type="NCBI Taxonomy" id="157268"/>
    <lineage>
        <taxon>Bacteria</taxon>
        <taxon>Pseudomonadati</taxon>
        <taxon>Campylobacterota</taxon>
        <taxon>Epsilonproteobacteria</taxon>
        <taxon>Campylobacterales</taxon>
        <taxon>Helicobacteraceae</taxon>
        <taxon>Helicobacter</taxon>
    </lineage>
</organism>
<evidence type="ECO:0000256" key="1">
    <source>
        <dbReference type="SAM" id="SignalP"/>
    </source>
</evidence>